<dbReference type="InterPro" id="IPR008928">
    <property type="entry name" value="6-hairpin_glycosidase_sf"/>
</dbReference>
<proteinExistence type="predicted"/>
<feature type="signal peptide" evidence="1">
    <location>
        <begin position="1"/>
        <end position="24"/>
    </location>
</feature>
<dbReference type="InterPro" id="IPR012341">
    <property type="entry name" value="6hp_glycosidase-like_sf"/>
</dbReference>
<reference evidence="3 4" key="1">
    <citation type="submission" date="2006-02" db="EMBL/GenBank/DDBJ databases">
        <authorList>
            <person name="Pinhassi J."/>
            <person name="Pedros-Alio C."/>
            <person name="Ferriera S."/>
            <person name="Johnson J."/>
            <person name="Kravitz S."/>
            <person name="Halpern A."/>
            <person name="Remington K."/>
            <person name="Beeson K."/>
            <person name="Tran B."/>
            <person name="Rogers Y.-H."/>
            <person name="Friedman R."/>
            <person name="Venter J.C."/>
        </authorList>
    </citation>
    <scope>NUCLEOTIDE SEQUENCE [LARGE SCALE GENOMIC DNA]</scope>
    <source>
        <strain evidence="3 4">MED92</strain>
    </source>
</reference>
<dbReference type="SUPFAM" id="SSF48208">
    <property type="entry name" value="Six-hairpin glycosidases"/>
    <property type="match status" value="1"/>
</dbReference>
<evidence type="ECO:0000313" key="3">
    <source>
        <dbReference type="EMBL" id="EAR61841.1"/>
    </source>
</evidence>
<gene>
    <name evidence="3" type="ORF">MED92_02798</name>
</gene>
<comment type="caution">
    <text evidence="3">The sequence shown here is derived from an EMBL/GenBank/DDBJ whole genome shotgun (WGS) entry which is preliminary data.</text>
</comment>
<dbReference type="EMBL" id="AAOW01000005">
    <property type="protein sequence ID" value="EAR61841.1"/>
    <property type="molecule type" value="Genomic_DNA"/>
</dbReference>
<sequence length="762" mass="86633">MGYFSKPLILTLFWLSLTSLQSHAAPIEAQPELSVKTQYQHPNGLPIYTNSLVNEISPYLRQHAHNPIEWNSWSAKPLKKAKETNRPVFISIGYSTCHWCHVMAEESFDNETIATLLNERFISIKIDREQHPAIDSFYMQAATILKSQRGWPLTILATPDGMPFFISSYLTTDQLAETLNNFSEQWQKTPQKLQAKANEVQQQIADMNRETEAEVQAVNQYQTEATVFWMSQYDEFNGGFGNVSKFPNAPVLEFLLYQSLLNSDSNLYDAILHTLNAMMNGAIHDQLDGGFHRYTIDPEWQTPHFEKMLYDQAQLARLYCSAYAITGDPEYSRTLRSTLQFIEQSLQAPNMLFYSAIDAGDKENEGAYYQWYRSELASALTEEEFDLTTEYFGLNNQSEFEGPYTLTPAISPREYILENGINTHRFIKLLKSIKAKLATQRKLRPHPHIDKKIITSWNAITISMLGAAAKCLDDPDHLITAKQTADALWSKHKVSHGLLRDSVKNRTGAWGTLEDYAQFALSNLDLYDLTQEKRWLKRAEILTQELVDKFWDQSKKRLFLTEKQHLTPFNLSSQTDSAKPGGHSLAYGLFLRMSTVSEDLRYPELAKELLNSLSTQLKQSPEQFSHLLKAHLAAQYPIGSIQSFAKGSGLASLEKSETGFKLALNIEPGWHLTATSADQKLKGLKIKASWAKKIDLPKPKKSTQQLSSAPMWVYQRQTEINLEPNQTNTTVLLDPIQVELQACGNNVCLAPETLYFSPRLAE</sequence>
<keyword evidence="4" id="KW-1185">Reference proteome</keyword>
<dbReference type="Gene3D" id="3.40.30.10">
    <property type="entry name" value="Glutaredoxin"/>
    <property type="match status" value="1"/>
</dbReference>
<name>A0A7U8GSX5_NEPCE</name>
<dbReference type="InterPro" id="IPR024705">
    <property type="entry name" value="Ssp411"/>
</dbReference>
<feature type="domain" description="Spermatogenesis-associated protein 20-like TRX" evidence="2">
    <location>
        <begin position="49"/>
        <end position="204"/>
    </location>
</feature>
<dbReference type="OrthoDB" id="9762614at2"/>
<protein>
    <recommendedName>
        <fullName evidence="2">Spermatogenesis-associated protein 20-like TRX domain-containing protein</fullName>
    </recommendedName>
</protein>
<evidence type="ECO:0000259" key="2">
    <source>
        <dbReference type="Pfam" id="PF03190"/>
    </source>
</evidence>
<dbReference type="PANTHER" id="PTHR42899:SF1">
    <property type="entry name" value="SPERMATOGENESIS-ASSOCIATED PROTEIN 20"/>
    <property type="match status" value="1"/>
</dbReference>
<dbReference type="GO" id="GO:0005975">
    <property type="term" value="P:carbohydrate metabolic process"/>
    <property type="evidence" value="ECO:0007669"/>
    <property type="project" value="InterPro"/>
</dbReference>
<dbReference type="AlphaFoldDB" id="A0A7U8GSX5"/>
<dbReference type="SUPFAM" id="SSF52833">
    <property type="entry name" value="Thioredoxin-like"/>
    <property type="match status" value="1"/>
</dbReference>
<dbReference type="Pfam" id="PF03190">
    <property type="entry name" value="Thioredox_DsbH"/>
    <property type="match status" value="1"/>
</dbReference>
<dbReference type="InterPro" id="IPR004879">
    <property type="entry name" value="Ssp411-like_TRX"/>
</dbReference>
<dbReference type="PIRSF" id="PIRSF006402">
    <property type="entry name" value="UCP006402_thioredoxin"/>
    <property type="match status" value="1"/>
</dbReference>
<feature type="chain" id="PRO_5031211487" description="Spermatogenesis-associated protein 20-like TRX domain-containing protein" evidence="1">
    <location>
        <begin position="25"/>
        <end position="762"/>
    </location>
</feature>
<dbReference type="RefSeq" id="WP_007022576.1">
    <property type="nucleotide sequence ID" value="NZ_CH724127.1"/>
</dbReference>
<evidence type="ECO:0000313" key="4">
    <source>
        <dbReference type="Proteomes" id="UP000002171"/>
    </source>
</evidence>
<accession>A0A7U8GSX5</accession>
<dbReference type="InterPro" id="IPR036249">
    <property type="entry name" value="Thioredoxin-like_sf"/>
</dbReference>
<dbReference type="Gene3D" id="1.50.10.20">
    <property type="match status" value="1"/>
</dbReference>
<keyword evidence="1" id="KW-0732">Signal</keyword>
<dbReference type="PANTHER" id="PTHR42899">
    <property type="entry name" value="SPERMATOGENESIS-ASSOCIATED PROTEIN 20"/>
    <property type="match status" value="1"/>
</dbReference>
<organism evidence="3 4">
    <name type="scientific">Neptuniibacter caesariensis</name>
    <dbReference type="NCBI Taxonomy" id="207954"/>
    <lineage>
        <taxon>Bacteria</taxon>
        <taxon>Pseudomonadati</taxon>
        <taxon>Pseudomonadota</taxon>
        <taxon>Gammaproteobacteria</taxon>
        <taxon>Oceanospirillales</taxon>
        <taxon>Oceanospirillaceae</taxon>
        <taxon>Neptuniibacter</taxon>
    </lineage>
</organism>
<dbReference type="Proteomes" id="UP000002171">
    <property type="component" value="Unassembled WGS sequence"/>
</dbReference>
<evidence type="ECO:0000256" key="1">
    <source>
        <dbReference type="SAM" id="SignalP"/>
    </source>
</evidence>
<dbReference type="Gene3D" id="1.50.10.10">
    <property type="match status" value="1"/>
</dbReference>